<evidence type="ECO:0000313" key="2">
    <source>
        <dbReference type="EMBL" id="REF86130.1"/>
    </source>
</evidence>
<dbReference type="AlphaFoldDB" id="A0A3D9YU63"/>
<dbReference type="Pfam" id="PF09361">
    <property type="entry name" value="Phasin_2"/>
    <property type="match status" value="1"/>
</dbReference>
<dbReference type="InterPro" id="IPR018968">
    <property type="entry name" value="Phasin"/>
</dbReference>
<feature type="domain" description="Phasin" evidence="1">
    <location>
        <begin position="22"/>
        <end position="97"/>
    </location>
</feature>
<keyword evidence="3" id="KW-1185">Reference proteome</keyword>
<name>A0A3D9YU63_9HYPH</name>
<accession>A0A3D9YU63</accession>
<reference evidence="2 3" key="1">
    <citation type="submission" date="2018-08" db="EMBL/GenBank/DDBJ databases">
        <title>Genomic Encyclopedia of Type Strains, Phase IV (KMG-IV): sequencing the most valuable type-strain genomes for metagenomic binning, comparative biology and taxonomic classification.</title>
        <authorList>
            <person name="Goeker M."/>
        </authorList>
    </citation>
    <scope>NUCLEOTIDE SEQUENCE [LARGE SCALE GENOMIC DNA]</scope>
    <source>
        <strain evidence="2 3">BW863</strain>
    </source>
</reference>
<dbReference type="Proteomes" id="UP000256900">
    <property type="component" value="Unassembled WGS sequence"/>
</dbReference>
<comment type="caution">
    <text evidence="2">The sequence shown here is derived from an EMBL/GenBank/DDBJ whole genome shotgun (WGS) entry which is preliminary data.</text>
</comment>
<proteinExistence type="predicted"/>
<protein>
    <submittedName>
        <fullName evidence="2">Phasin protein</fullName>
    </submittedName>
</protein>
<dbReference type="RefSeq" id="WP_115836704.1">
    <property type="nucleotide sequence ID" value="NZ_CP025086.1"/>
</dbReference>
<organism evidence="2 3">
    <name type="scientific">Methylovirgula ligni</name>
    <dbReference type="NCBI Taxonomy" id="569860"/>
    <lineage>
        <taxon>Bacteria</taxon>
        <taxon>Pseudomonadati</taxon>
        <taxon>Pseudomonadota</taxon>
        <taxon>Alphaproteobacteria</taxon>
        <taxon>Hyphomicrobiales</taxon>
        <taxon>Beijerinckiaceae</taxon>
        <taxon>Methylovirgula</taxon>
    </lineage>
</organism>
<evidence type="ECO:0000313" key="3">
    <source>
        <dbReference type="Proteomes" id="UP000256900"/>
    </source>
</evidence>
<sequence>MEIHERKSKTSLPLDWSAGGYSVAAKTLQRLAEDISNISAVNFERNARLVEDLRGARTVEDLVSIQTKFMAAMFEAFNENVRLMGSRLADLRTGIVEGVQSAPAEAPAPAEAASPPLATGLEQAIAATNVATLASLRASQEITRSAFEAAEKAAETINSAARSAFPNDVLPPASTGSGS</sequence>
<dbReference type="EMBL" id="QUMO01000003">
    <property type="protein sequence ID" value="REF86130.1"/>
    <property type="molecule type" value="Genomic_DNA"/>
</dbReference>
<gene>
    <name evidence="2" type="ORF">DES32_2175</name>
</gene>
<evidence type="ECO:0000259" key="1">
    <source>
        <dbReference type="Pfam" id="PF09361"/>
    </source>
</evidence>